<keyword evidence="4" id="KW-0234">DNA repair</keyword>
<evidence type="ECO:0000256" key="1">
    <source>
        <dbReference type="ARBA" id="ARBA00000086"/>
    </source>
</evidence>
<dbReference type="GO" id="GO:0043916">
    <property type="term" value="F:DNA-7-methylguanine glycosylase activity"/>
    <property type="evidence" value="ECO:0007669"/>
    <property type="project" value="TreeGrafter"/>
</dbReference>
<dbReference type="AlphaFoldDB" id="A0A4S4AU29"/>
<gene>
    <name evidence="7" type="ORF">E6O51_08020</name>
</gene>
<dbReference type="InterPro" id="IPR010316">
    <property type="entry name" value="AlkA_N"/>
</dbReference>
<dbReference type="EMBL" id="SSOD01000005">
    <property type="protein sequence ID" value="THF62095.1"/>
    <property type="molecule type" value="Genomic_DNA"/>
</dbReference>
<dbReference type="SMART" id="SM01009">
    <property type="entry name" value="AlkA_N"/>
    <property type="match status" value="1"/>
</dbReference>
<dbReference type="PANTHER" id="PTHR43003:SF13">
    <property type="entry name" value="DNA-3-METHYLADENINE GLYCOSYLASE 2"/>
    <property type="match status" value="1"/>
</dbReference>
<dbReference type="GO" id="GO:0032131">
    <property type="term" value="F:alkylated DNA binding"/>
    <property type="evidence" value="ECO:0007669"/>
    <property type="project" value="TreeGrafter"/>
</dbReference>
<dbReference type="GO" id="GO:0005737">
    <property type="term" value="C:cytoplasm"/>
    <property type="evidence" value="ECO:0007669"/>
    <property type="project" value="TreeGrafter"/>
</dbReference>
<dbReference type="GO" id="GO:0006307">
    <property type="term" value="P:DNA alkylation repair"/>
    <property type="evidence" value="ECO:0007669"/>
    <property type="project" value="TreeGrafter"/>
</dbReference>
<dbReference type="Gene3D" id="3.30.310.20">
    <property type="entry name" value="DNA-3-methyladenine glycosylase AlkA, N-terminal domain"/>
    <property type="match status" value="1"/>
</dbReference>
<comment type="catalytic activity">
    <reaction evidence="1">
        <text>Hydrolysis of alkylated DNA, releasing 3-methyladenine, 3-methylguanine, 7-methylguanine and 7-methyladenine.</text>
        <dbReference type="EC" id="3.2.2.21"/>
    </reaction>
</comment>
<evidence type="ECO:0000256" key="2">
    <source>
        <dbReference type="ARBA" id="ARBA00012000"/>
    </source>
</evidence>
<sequence>MSEAAEGLACRIPLPADYRAADLLALHRRDPHETAERVDDRGFAKGIVWQGRPACLQVRLTPSRAEARLAVDGGAGPASDELARLVRHMLGLTQPVEDFEHRHRRHPQLGTLIAARPGLRVPQAASPFEALSWAVTGQQISVRAAVAVRGRLIRAVGVRHSGGLYCYPDAAHLAATPEPALRAAGLSGSKAATLLALAAEVAEGRLPLDDWRDAPQPDEIRTRLRQIRGIGPWTVDYALLRGFAWLDGSLHGDVALRRGLQRLLGSTVPPVEREAEQWLRSFSPWRSLVAVHLWALQADRDGAGGQN</sequence>
<dbReference type="SUPFAM" id="SSF48150">
    <property type="entry name" value="DNA-glycosylase"/>
    <property type="match status" value="1"/>
</dbReference>
<keyword evidence="3" id="KW-0227">DNA damage</keyword>
<dbReference type="Pfam" id="PF00730">
    <property type="entry name" value="HhH-GPD"/>
    <property type="match status" value="1"/>
</dbReference>
<dbReference type="InterPro" id="IPR003265">
    <property type="entry name" value="HhH-GPD_domain"/>
</dbReference>
<comment type="caution">
    <text evidence="7">The sequence shown here is derived from an EMBL/GenBank/DDBJ whole genome shotgun (WGS) entry which is preliminary data.</text>
</comment>
<reference evidence="7 8" key="1">
    <citation type="submission" date="2019-04" db="EMBL/GenBank/DDBJ databases">
        <title>Azoarcus rhizosphaerae sp. nov. isolated from rhizosphere of Ficus religiosa.</title>
        <authorList>
            <person name="Lin S.-Y."/>
            <person name="Hameed A."/>
            <person name="Hsu Y.-H."/>
            <person name="Young C.-C."/>
        </authorList>
    </citation>
    <scope>NUCLEOTIDE SEQUENCE [LARGE SCALE GENOMIC DNA]</scope>
    <source>
        <strain evidence="7 8">CC-YHH848</strain>
    </source>
</reference>
<evidence type="ECO:0000256" key="3">
    <source>
        <dbReference type="ARBA" id="ARBA00022763"/>
    </source>
</evidence>
<dbReference type="OrthoDB" id="9811249at2"/>
<dbReference type="InterPro" id="IPR011257">
    <property type="entry name" value="DNA_glycosylase"/>
</dbReference>
<dbReference type="SMART" id="SM00478">
    <property type="entry name" value="ENDO3c"/>
    <property type="match status" value="1"/>
</dbReference>
<evidence type="ECO:0000313" key="8">
    <source>
        <dbReference type="Proteomes" id="UP000307956"/>
    </source>
</evidence>
<evidence type="ECO:0000256" key="4">
    <source>
        <dbReference type="ARBA" id="ARBA00023204"/>
    </source>
</evidence>
<dbReference type="Proteomes" id="UP000307956">
    <property type="component" value="Unassembled WGS sequence"/>
</dbReference>
<organism evidence="7 8">
    <name type="scientific">Pseudothauera rhizosphaerae</name>
    <dbReference type="NCBI Taxonomy" id="2565932"/>
    <lineage>
        <taxon>Bacteria</taxon>
        <taxon>Pseudomonadati</taxon>
        <taxon>Pseudomonadota</taxon>
        <taxon>Betaproteobacteria</taxon>
        <taxon>Rhodocyclales</taxon>
        <taxon>Zoogloeaceae</taxon>
        <taxon>Pseudothauera</taxon>
    </lineage>
</organism>
<accession>A0A4S4AU29</accession>
<dbReference type="RefSeq" id="WP_136384458.1">
    <property type="nucleotide sequence ID" value="NZ_SSOD01000005.1"/>
</dbReference>
<feature type="domain" description="HhH-GPD" evidence="5">
    <location>
        <begin position="136"/>
        <end position="298"/>
    </location>
</feature>
<proteinExistence type="predicted"/>
<evidence type="ECO:0000313" key="7">
    <source>
        <dbReference type="EMBL" id="THF62095.1"/>
    </source>
</evidence>
<dbReference type="InterPro" id="IPR037046">
    <property type="entry name" value="AlkA_N_sf"/>
</dbReference>
<dbReference type="Gene3D" id="1.10.340.30">
    <property type="entry name" value="Hypothetical protein, domain 2"/>
    <property type="match status" value="1"/>
</dbReference>
<dbReference type="EC" id="3.2.2.21" evidence="2"/>
<protein>
    <recommendedName>
        <fullName evidence="2">DNA-3-methyladenine glycosylase II</fullName>
        <ecNumber evidence="2">3.2.2.21</ecNumber>
    </recommendedName>
</protein>
<dbReference type="GO" id="GO:0008725">
    <property type="term" value="F:DNA-3-methyladenine glycosylase activity"/>
    <property type="evidence" value="ECO:0007669"/>
    <property type="project" value="TreeGrafter"/>
</dbReference>
<dbReference type="GO" id="GO:0006285">
    <property type="term" value="P:base-excision repair, AP site formation"/>
    <property type="evidence" value="ECO:0007669"/>
    <property type="project" value="TreeGrafter"/>
</dbReference>
<dbReference type="GO" id="GO:0032993">
    <property type="term" value="C:protein-DNA complex"/>
    <property type="evidence" value="ECO:0007669"/>
    <property type="project" value="TreeGrafter"/>
</dbReference>
<evidence type="ECO:0000259" key="5">
    <source>
        <dbReference type="SMART" id="SM00478"/>
    </source>
</evidence>
<keyword evidence="8" id="KW-1185">Reference proteome</keyword>
<dbReference type="CDD" id="cd00056">
    <property type="entry name" value="ENDO3c"/>
    <property type="match status" value="1"/>
</dbReference>
<evidence type="ECO:0000259" key="6">
    <source>
        <dbReference type="SMART" id="SM01009"/>
    </source>
</evidence>
<dbReference type="Pfam" id="PF06029">
    <property type="entry name" value="AlkA_N"/>
    <property type="match status" value="1"/>
</dbReference>
<dbReference type="InterPro" id="IPR051912">
    <property type="entry name" value="Alkylbase_DNA_Glycosylase/TA"/>
</dbReference>
<feature type="domain" description="DNA-3-methyladenine glycosylase AlkA N-terminal" evidence="6">
    <location>
        <begin position="9"/>
        <end position="126"/>
    </location>
</feature>
<dbReference type="PANTHER" id="PTHR43003">
    <property type="entry name" value="DNA-3-METHYLADENINE GLYCOSYLASE"/>
    <property type="match status" value="1"/>
</dbReference>
<name>A0A4S4AU29_9RHOO</name>